<evidence type="ECO:0000313" key="3">
    <source>
        <dbReference type="EMBL" id="KTT74249.1"/>
    </source>
</evidence>
<dbReference type="Pfam" id="PF22725">
    <property type="entry name" value="GFO_IDH_MocA_C3"/>
    <property type="match status" value="1"/>
</dbReference>
<organism evidence="3 4">
    <name type="scientific">Sphingomonas sanguinis</name>
    <dbReference type="NCBI Taxonomy" id="33051"/>
    <lineage>
        <taxon>Bacteria</taxon>
        <taxon>Pseudomonadati</taxon>
        <taxon>Pseudomonadota</taxon>
        <taxon>Alphaproteobacteria</taxon>
        <taxon>Sphingomonadales</taxon>
        <taxon>Sphingomonadaceae</taxon>
        <taxon>Sphingomonas</taxon>
    </lineage>
</organism>
<dbReference type="AlphaFoldDB" id="A0A147I680"/>
<accession>A0A147I680</accession>
<dbReference type="GO" id="GO:0000166">
    <property type="term" value="F:nucleotide binding"/>
    <property type="evidence" value="ECO:0007669"/>
    <property type="project" value="InterPro"/>
</dbReference>
<dbReference type="InterPro" id="IPR055170">
    <property type="entry name" value="GFO_IDH_MocA-like_dom"/>
</dbReference>
<evidence type="ECO:0000259" key="2">
    <source>
        <dbReference type="Pfam" id="PF22725"/>
    </source>
</evidence>
<dbReference type="PANTHER" id="PTHR43708">
    <property type="entry name" value="CONSERVED EXPRESSED OXIDOREDUCTASE (EUROFUNG)"/>
    <property type="match status" value="1"/>
</dbReference>
<dbReference type="Gene3D" id="3.40.50.720">
    <property type="entry name" value="NAD(P)-binding Rossmann-like Domain"/>
    <property type="match status" value="1"/>
</dbReference>
<proteinExistence type="predicted"/>
<sequence length="392" mass="41647">MAGRKLRLAMAGGGEGAFIGGVHRMAAALDGDWALVAGTFSSDAERNRRSGEALGLDPARVHATIDALLADERARPEGERIDAVAIVTPNHLHAPMSIAALNAGFPVFSEKPMAMNLAEARSIADAAQASGQLYALAFTYSGYPMVEEARARVARGDFGRIRLVHVEYVQGWLSTALDREGNKQAEWRTDPARAGLGGALGDIGTHAFQLAEHISGLTVEALSADVTTHVAGRMLDDDVNVLLRFTEGARGTLRATQVAAGEENGLRIRIHGEKGGLEWSQMEPNTLTLRWLDRPAEIVRAGGPGLSPSTLPRLRTPSGHPEGYIEAFGNLYRAVAGTLRDGGPADGGAWGEASRFPGLETGLRTMAFVEAVLDSARSEEKWTPFPALDAKG</sequence>
<evidence type="ECO:0000313" key="4">
    <source>
        <dbReference type="Proteomes" id="UP000072867"/>
    </source>
</evidence>
<dbReference type="InterPro" id="IPR036291">
    <property type="entry name" value="NAD(P)-bd_dom_sf"/>
</dbReference>
<dbReference type="STRING" id="33051.SB4_09035"/>
<dbReference type="Gene3D" id="3.30.360.10">
    <property type="entry name" value="Dihydrodipicolinate Reductase, domain 2"/>
    <property type="match status" value="1"/>
</dbReference>
<dbReference type="PATRIC" id="fig|33051.3.peg.430"/>
<comment type="caution">
    <text evidence="3">The sequence shown here is derived from an EMBL/GenBank/DDBJ whole genome shotgun (WGS) entry which is preliminary data.</text>
</comment>
<feature type="domain" description="GFO/IDH/MocA-like oxidoreductase" evidence="2">
    <location>
        <begin position="147"/>
        <end position="278"/>
    </location>
</feature>
<dbReference type="RefSeq" id="WP_058732244.1">
    <property type="nucleotide sequence ID" value="NZ_LDTD01000012.1"/>
</dbReference>
<dbReference type="InterPro" id="IPR051317">
    <property type="entry name" value="Gfo/Idh/MocA_oxidoreduct"/>
</dbReference>
<protein>
    <submittedName>
        <fullName evidence="3">Oxidoreductase</fullName>
    </submittedName>
</protein>
<feature type="domain" description="Gfo/Idh/MocA-like oxidoreductase N-terminal" evidence="1">
    <location>
        <begin position="7"/>
        <end position="136"/>
    </location>
</feature>
<dbReference type="PANTHER" id="PTHR43708:SF3">
    <property type="entry name" value="OXIDOREDUCTASE"/>
    <property type="match status" value="1"/>
</dbReference>
<dbReference type="Pfam" id="PF01408">
    <property type="entry name" value="GFO_IDH_MocA"/>
    <property type="match status" value="1"/>
</dbReference>
<gene>
    <name evidence="3" type="ORF">NS319_02255</name>
</gene>
<dbReference type="InterPro" id="IPR000683">
    <property type="entry name" value="Gfo/Idh/MocA-like_OxRdtase_N"/>
</dbReference>
<dbReference type="SUPFAM" id="SSF55347">
    <property type="entry name" value="Glyceraldehyde-3-phosphate dehydrogenase-like, C-terminal domain"/>
    <property type="match status" value="1"/>
</dbReference>
<dbReference type="Proteomes" id="UP000072867">
    <property type="component" value="Unassembled WGS sequence"/>
</dbReference>
<evidence type="ECO:0000259" key="1">
    <source>
        <dbReference type="Pfam" id="PF01408"/>
    </source>
</evidence>
<reference evidence="3 4" key="1">
    <citation type="journal article" date="2016" name="Front. Microbiol.">
        <title>Genomic Resource of Rice Seed Associated Bacteria.</title>
        <authorList>
            <person name="Midha S."/>
            <person name="Bansal K."/>
            <person name="Sharma S."/>
            <person name="Kumar N."/>
            <person name="Patil P.P."/>
            <person name="Chaudhry V."/>
            <person name="Patil P.B."/>
        </authorList>
    </citation>
    <scope>NUCLEOTIDE SEQUENCE [LARGE SCALE GENOMIC DNA]</scope>
    <source>
        <strain evidence="3 4">NS319</strain>
    </source>
</reference>
<dbReference type="EMBL" id="LDTD01000012">
    <property type="protein sequence ID" value="KTT74249.1"/>
    <property type="molecule type" value="Genomic_DNA"/>
</dbReference>
<name>A0A147I680_9SPHN</name>
<dbReference type="SUPFAM" id="SSF51735">
    <property type="entry name" value="NAD(P)-binding Rossmann-fold domains"/>
    <property type="match status" value="1"/>
</dbReference>